<dbReference type="RefSeq" id="WP_182106081.1">
    <property type="nucleotide sequence ID" value="NZ_JACFYF010000001.1"/>
</dbReference>
<keyword evidence="1" id="KW-0812">Transmembrane</keyword>
<dbReference type="EMBL" id="JACFYF010000001">
    <property type="protein sequence ID" value="MBA5761145.1"/>
    <property type="molecule type" value="Genomic_DNA"/>
</dbReference>
<accession>A0A7W2FN47</accession>
<keyword evidence="1" id="KW-0472">Membrane</keyword>
<gene>
    <name evidence="2" type="ORF">H2O73_02225</name>
</gene>
<reference evidence="2 3" key="1">
    <citation type="submission" date="2020-07" db="EMBL/GenBank/DDBJ databases">
        <title>Vibrio marinisediminis sp. nov., isolated from marine sediment.</title>
        <authorList>
            <person name="Ji X."/>
        </authorList>
    </citation>
    <scope>NUCLEOTIDE SEQUENCE [LARGE SCALE GENOMIC DNA]</scope>
    <source>
        <strain evidence="2 3">404</strain>
    </source>
</reference>
<feature type="transmembrane region" description="Helical" evidence="1">
    <location>
        <begin position="76"/>
        <end position="94"/>
    </location>
</feature>
<keyword evidence="1" id="KW-1133">Transmembrane helix</keyword>
<comment type="caution">
    <text evidence="2">The sequence shown here is derived from an EMBL/GenBank/DDBJ whole genome shotgun (WGS) entry which is preliminary data.</text>
</comment>
<keyword evidence="3" id="KW-1185">Reference proteome</keyword>
<sequence length="137" mass="15419">MEALKAQLNQAGIKHREVSRYSIRVPLGMFTNNATVIYDVAKGSYRIRTNRLLLLIIYSVLLFNGVHSYIYSNPTFALPLAALSLFGYVTILLTEVQSRPLKVIINNLNQSLSHAVTSDKNSLSSFEKQTETNNKTR</sequence>
<protein>
    <submittedName>
        <fullName evidence="2">Uncharacterized protein</fullName>
    </submittedName>
</protein>
<organism evidence="2 3">
    <name type="scientific">Vibrio marinisediminis</name>
    <dbReference type="NCBI Taxonomy" id="2758441"/>
    <lineage>
        <taxon>Bacteria</taxon>
        <taxon>Pseudomonadati</taxon>
        <taxon>Pseudomonadota</taxon>
        <taxon>Gammaproteobacteria</taxon>
        <taxon>Vibrionales</taxon>
        <taxon>Vibrionaceae</taxon>
        <taxon>Vibrio</taxon>
    </lineage>
</organism>
<name>A0A7W2FN47_9VIBR</name>
<feature type="transmembrane region" description="Helical" evidence="1">
    <location>
        <begin position="52"/>
        <end position="70"/>
    </location>
</feature>
<evidence type="ECO:0000256" key="1">
    <source>
        <dbReference type="SAM" id="Phobius"/>
    </source>
</evidence>
<dbReference type="Proteomes" id="UP000571701">
    <property type="component" value="Unassembled WGS sequence"/>
</dbReference>
<evidence type="ECO:0000313" key="2">
    <source>
        <dbReference type="EMBL" id="MBA5761145.1"/>
    </source>
</evidence>
<dbReference type="AlphaFoldDB" id="A0A7W2FN47"/>
<proteinExistence type="predicted"/>
<evidence type="ECO:0000313" key="3">
    <source>
        <dbReference type="Proteomes" id="UP000571701"/>
    </source>
</evidence>